<comment type="caution">
    <text evidence="1">The sequence shown here is derived from an EMBL/GenBank/DDBJ whole genome shotgun (WGS) entry which is preliminary data.</text>
</comment>
<evidence type="ECO:0000313" key="1">
    <source>
        <dbReference type="EMBL" id="ERI07280.1"/>
    </source>
</evidence>
<proteinExistence type="predicted"/>
<dbReference type="RefSeq" id="WP_021624071.1">
    <property type="nucleotide sequence ID" value="NZ_KE952892.1"/>
</dbReference>
<dbReference type="GeneID" id="92841168"/>
<reference evidence="1 2" key="1">
    <citation type="submission" date="2013-08" db="EMBL/GenBank/DDBJ databases">
        <authorList>
            <person name="Weinstock G."/>
            <person name="Sodergren E."/>
            <person name="Wylie T."/>
            <person name="Fulton L."/>
            <person name="Fulton R."/>
            <person name="Fronick C."/>
            <person name="O'Laughlin M."/>
            <person name="Godfrey J."/>
            <person name="Miner T."/>
            <person name="Herter B."/>
            <person name="Appelbaum E."/>
            <person name="Cordes M."/>
            <person name="Lek S."/>
            <person name="Wollam A."/>
            <person name="Pepin K.H."/>
            <person name="Palsikar V.B."/>
            <person name="Mitreva M."/>
            <person name="Wilson R.K."/>
        </authorList>
    </citation>
    <scope>NUCLEOTIDE SEQUENCE [LARGE SCALE GENOMIC DNA]</scope>
    <source>
        <strain evidence="1 2">ATCC 12856</strain>
    </source>
</reference>
<protein>
    <submittedName>
        <fullName evidence="1">Uncharacterized protein</fullName>
    </submittedName>
</protein>
<dbReference type="STRING" id="649747.HMPREF0083_04655"/>
<evidence type="ECO:0000313" key="2">
    <source>
        <dbReference type="Proteomes" id="UP000016511"/>
    </source>
</evidence>
<name>U1WX91_ANEAE</name>
<dbReference type="Proteomes" id="UP000016511">
    <property type="component" value="Unassembled WGS sequence"/>
</dbReference>
<organism evidence="1 2">
    <name type="scientific">Aneurinibacillus aneurinilyticus ATCC 12856</name>
    <dbReference type="NCBI Taxonomy" id="649747"/>
    <lineage>
        <taxon>Bacteria</taxon>
        <taxon>Bacillati</taxon>
        <taxon>Bacillota</taxon>
        <taxon>Bacilli</taxon>
        <taxon>Bacillales</taxon>
        <taxon>Paenibacillaceae</taxon>
        <taxon>Aneurinibacillus group</taxon>
        <taxon>Aneurinibacillus</taxon>
    </lineage>
</organism>
<dbReference type="HOGENOM" id="CLU_2894083_0_0_9"/>
<accession>U1WX91</accession>
<dbReference type="PATRIC" id="fig|649747.3.peg.4192"/>
<gene>
    <name evidence="1" type="ORF">HMPREF0083_04655</name>
</gene>
<sequence>MKNENHVVIGTLGNGMTFKTAGILNPMVQISEFGSGMGRLEKKMLLKQQEQGNKIIIIDPQD</sequence>
<dbReference type="EMBL" id="AWSJ01000285">
    <property type="protein sequence ID" value="ERI07280.1"/>
    <property type="molecule type" value="Genomic_DNA"/>
</dbReference>
<dbReference type="AlphaFoldDB" id="U1WX91"/>
<keyword evidence="2" id="KW-1185">Reference proteome</keyword>